<comment type="caution">
    <text evidence="1">The sequence shown here is derived from an EMBL/GenBank/DDBJ whole genome shotgun (WGS) entry which is preliminary data.</text>
</comment>
<dbReference type="AlphaFoldDB" id="A0A7Y6TW97"/>
<dbReference type="Gene3D" id="3.40.50.1110">
    <property type="entry name" value="SGNH hydrolase"/>
    <property type="match status" value="1"/>
</dbReference>
<dbReference type="InterPro" id="IPR036514">
    <property type="entry name" value="SGNH_hydro_sf"/>
</dbReference>
<sequence length="311" mass="34211">MSAQLDEASIARGEAMAKKLLAPRKPATLRDGVRGTRKPLILAIGDSWFNYWPRGDLLDLLEDAGGCAIERCASAGRTLAEMLYAKPPALDDDLPQESEPGQELAWLIRRLGALTDDERLRPLCILVSAGGNDVAGQRGPDGTNQLLARMVKPFDGGAPQLEEETVRQLIDVNLRARYVTLFACLRQVSAAFKLSPRTFVHGYDYPVPDGRGVLGRSWLRQALVDRGYTDLDQRKQIMRCLIERLNALLAELAADTKLGSVTYVDLRGTLSNGTNHALFWQNELHPTIPIGFTAIFGKFCAVLEEQGIELG</sequence>
<accession>A0A7Y6TW97</accession>
<dbReference type="GO" id="GO:0016788">
    <property type="term" value="F:hydrolase activity, acting on ester bonds"/>
    <property type="evidence" value="ECO:0007669"/>
    <property type="project" value="UniProtKB-ARBA"/>
</dbReference>
<evidence type="ECO:0000313" key="2">
    <source>
        <dbReference type="Proteomes" id="UP000529637"/>
    </source>
</evidence>
<gene>
    <name evidence="1" type="ORF">HQN59_08985</name>
</gene>
<dbReference type="SUPFAM" id="SSF52266">
    <property type="entry name" value="SGNH hydrolase"/>
    <property type="match status" value="1"/>
</dbReference>
<evidence type="ECO:0000313" key="1">
    <source>
        <dbReference type="EMBL" id="NUZ05899.1"/>
    </source>
</evidence>
<organism evidence="1 2">
    <name type="scientific">Piscinibacter koreensis</name>
    <dbReference type="NCBI Taxonomy" id="2742824"/>
    <lineage>
        <taxon>Bacteria</taxon>
        <taxon>Pseudomonadati</taxon>
        <taxon>Pseudomonadota</taxon>
        <taxon>Betaproteobacteria</taxon>
        <taxon>Burkholderiales</taxon>
        <taxon>Sphaerotilaceae</taxon>
        <taxon>Piscinibacter</taxon>
    </lineage>
</organism>
<dbReference type="RefSeq" id="WP_176068265.1">
    <property type="nucleotide sequence ID" value="NZ_JABWMJ010000003.1"/>
</dbReference>
<evidence type="ECO:0008006" key="3">
    <source>
        <dbReference type="Google" id="ProtNLM"/>
    </source>
</evidence>
<dbReference type="EMBL" id="JABWMJ010000003">
    <property type="protein sequence ID" value="NUZ05899.1"/>
    <property type="molecule type" value="Genomic_DNA"/>
</dbReference>
<dbReference type="Proteomes" id="UP000529637">
    <property type="component" value="Unassembled WGS sequence"/>
</dbReference>
<proteinExistence type="predicted"/>
<name>A0A7Y6TW97_9BURK</name>
<protein>
    <recommendedName>
        <fullName evidence="3">SGNH hydrolase-type esterase domain-containing protein</fullName>
    </recommendedName>
</protein>
<reference evidence="1 2" key="1">
    <citation type="submission" date="2020-06" db="EMBL/GenBank/DDBJ databases">
        <title>Schlegella sp. ID0723 isolated from air conditioner.</title>
        <authorList>
            <person name="Kim D.Y."/>
            <person name="Kim D.-U."/>
        </authorList>
    </citation>
    <scope>NUCLEOTIDE SEQUENCE [LARGE SCALE GENOMIC DNA]</scope>
    <source>
        <strain evidence="1 2">ID0723</strain>
    </source>
</reference>
<keyword evidence="2" id="KW-1185">Reference proteome</keyword>